<sequence>MIFFLSSEVENVFLVAFAIIFSLDVIVAVATKILTEFYPARIQKE</sequence>
<comment type="caution">
    <text evidence="2">The sequence shown here is derived from an EMBL/GenBank/DDBJ whole genome shotgun (WGS) entry which is preliminary data.</text>
</comment>
<evidence type="ECO:0000313" key="3">
    <source>
        <dbReference type="Proteomes" id="UP000012313"/>
    </source>
</evidence>
<evidence type="ECO:0000313" key="2">
    <source>
        <dbReference type="EMBL" id="EMY79796.1"/>
    </source>
</evidence>
<keyword evidence="1" id="KW-0812">Transmembrane</keyword>
<accession>N1WHP8</accession>
<dbReference type="AlphaFoldDB" id="N1WHP8"/>
<reference evidence="2" key="1">
    <citation type="submission" date="2013-03" db="EMBL/GenBank/DDBJ databases">
        <authorList>
            <person name="Harkins D.M."/>
            <person name="Durkin A.S."/>
            <person name="Brinkac L.M."/>
            <person name="Haft D.H."/>
            <person name="Selengut J.D."/>
            <person name="Sanka R."/>
            <person name="DePew J."/>
            <person name="Purushe J."/>
            <person name="Hartskeerl R.A."/>
            <person name="Ahmed A."/>
            <person name="van der Linden H."/>
            <person name="Goris M.G.A."/>
            <person name="Vinetz J.M."/>
            <person name="Sutton G.G."/>
            <person name="Nierman W.C."/>
            <person name="Fouts D.E."/>
        </authorList>
    </citation>
    <scope>NUCLEOTIDE SEQUENCE [LARGE SCALE GENOMIC DNA]</scope>
    <source>
        <strain evidence="2">ICFT</strain>
    </source>
</reference>
<organism evidence="2 3">
    <name type="scientific">Leptospira weilii serovar Ranarum str. ICFT</name>
    <dbReference type="NCBI Taxonomy" id="1218598"/>
    <lineage>
        <taxon>Bacteria</taxon>
        <taxon>Pseudomonadati</taxon>
        <taxon>Spirochaetota</taxon>
        <taxon>Spirochaetia</taxon>
        <taxon>Leptospirales</taxon>
        <taxon>Leptospiraceae</taxon>
        <taxon>Leptospira</taxon>
    </lineage>
</organism>
<gene>
    <name evidence="2" type="ORF">LEP1GSC060_1443</name>
</gene>
<keyword evidence="1" id="KW-1133">Transmembrane helix</keyword>
<dbReference type="Proteomes" id="UP000012313">
    <property type="component" value="Unassembled WGS sequence"/>
</dbReference>
<proteinExistence type="predicted"/>
<feature type="transmembrane region" description="Helical" evidence="1">
    <location>
        <begin position="12"/>
        <end position="34"/>
    </location>
</feature>
<keyword evidence="1" id="KW-0472">Membrane</keyword>
<evidence type="ECO:0000256" key="1">
    <source>
        <dbReference type="SAM" id="Phobius"/>
    </source>
</evidence>
<protein>
    <submittedName>
        <fullName evidence="2">Uncharacterized protein</fullName>
    </submittedName>
</protein>
<dbReference type="EMBL" id="AOHC02000001">
    <property type="protein sequence ID" value="EMY79796.1"/>
    <property type="molecule type" value="Genomic_DNA"/>
</dbReference>
<name>N1WHP8_9LEPT</name>
<keyword evidence="3" id="KW-1185">Reference proteome</keyword>